<feature type="region of interest" description="Disordered" evidence="2">
    <location>
        <begin position="150"/>
        <end position="171"/>
    </location>
</feature>
<dbReference type="PANTHER" id="PTHR44068">
    <property type="entry name" value="ZGC:194242"/>
    <property type="match status" value="1"/>
</dbReference>
<gene>
    <name evidence="4" type="ORF">NBH00_13685</name>
</gene>
<evidence type="ECO:0000259" key="3">
    <source>
        <dbReference type="Pfam" id="PF08241"/>
    </source>
</evidence>
<dbReference type="Gene3D" id="3.40.50.150">
    <property type="entry name" value="Vaccinia Virus protein VP39"/>
    <property type="match status" value="1"/>
</dbReference>
<dbReference type="PANTHER" id="PTHR44068:SF11">
    <property type="entry name" value="GERANYL DIPHOSPHATE 2-C-METHYLTRANSFERASE"/>
    <property type="match status" value="1"/>
</dbReference>
<dbReference type="SUPFAM" id="SSF53335">
    <property type="entry name" value="S-adenosyl-L-methionine-dependent methyltransferases"/>
    <property type="match status" value="1"/>
</dbReference>
<proteinExistence type="predicted"/>
<evidence type="ECO:0000256" key="2">
    <source>
        <dbReference type="SAM" id="MobiDB-lite"/>
    </source>
</evidence>
<keyword evidence="5" id="KW-1185">Reference proteome</keyword>
<protein>
    <submittedName>
        <fullName evidence="4">Class I SAM-dependent methyltransferase</fullName>
    </submittedName>
</protein>
<dbReference type="Pfam" id="PF08241">
    <property type="entry name" value="Methyltransf_11"/>
    <property type="match status" value="1"/>
</dbReference>
<sequence length="264" mass="27652">MTDWSLGSYERTAAELEPVSRLVVERAGIAPGDRVLDVACGTGNAALKAAERGAQVTGVDLAERLVRVAAARAQAAGLDARFLVGDAQDLPVEDASADAVLSVFGVMFAPDARRAAAEIVRVLAPGGRALVTAWVRSGALAEVSAATARAQAALSPEDPDGPPPPGRTATDWSDAPTVAGLFAGHPVTVTLSEEGLAFRAPSPDAWVREQAEHHPVWLGARQRLGEERFAALAREMVEILLAHNEDPAGLQVTSRYTIATITRD</sequence>
<keyword evidence="1" id="KW-0808">Transferase</keyword>
<dbReference type="CDD" id="cd02440">
    <property type="entry name" value="AdoMet_MTases"/>
    <property type="match status" value="1"/>
</dbReference>
<dbReference type="Proteomes" id="UP001056035">
    <property type="component" value="Chromosome"/>
</dbReference>
<dbReference type="EMBL" id="CP098502">
    <property type="protein sequence ID" value="UTI62412.1"/>
    <property type="molecule type" value="Genomic_DNA"/>
</dbReference>
<organism evidence="4 5">
    <name type="scientific">Paraconexibacter antarcticus</name>
    <dbReference type="NCBI Taxonomy" id="2949664"/>
    <lineage>
        <taxon>Bacteria</taxon>
        <taxon>Bacillati</taxon>
        <taxon>Actinomycetota</taxon>
        <taxon>Thermoleophilia</taxon>
        <taxon>Solirubrobacterales</taxon>
        <taxon>Paraconexibacteraceae</taxon>
        <taxon>Paraconexibacter</taxon>
    </lineage>
</organism>
<dbReference type="InterPro" id="IPR050447">
    <property type="entry name" value="Erg6_SMT_methyltransf"/>
</dbReference>
<feature type="domain" description="Methyltransferase type 11" evidence="3">
    <location>
        <begin position="36"/>
        <end position="130"/>
    </location>
</feature>
<dbReference type="GO" id="GO:0008168">
    <property type="term" value="F:methyltransferase activity"/>
    <property type="evidence" value="ECO:0007669"/>
    <property type="project" value="UniProtKB-KW"/>
</dbReference>
<dbReference type="InterPro" id="IPR013216">
    <property type="entry name" value="Methyltransf_11"/>
</dbReference>
<reference evidence="4 5" key="1">
    <citation type="submission" date="2022-06" db="EMBL/GenBank/DDBJ databases">
        <title>Paraconexibacter antarcticus.</title>
        <authorList>
            <person name="Kim C.S."/>
        </authorList>
    </citation>
    <scope>NUCLEOTIDE SEQUENCE [LARGE SCALE GENOMIC DNA]</scope>
    <source>
        <strain evidence="4 5">02-257</strain>
    </source>
</reference>
<dbReference type="GO" id="GO:0032259">
    <property type="term" value="P:methylation"/>
    <property type="evidence" value="ECO:0007669"/>
    <property type="project" value="UniProtKB-KW"/>
</dbReference>
<dbReference type="InterPro" id="IPR029063">
    <property type="entry name" value="SAM-dependent_MTases_sf"/>
</dbReference>
<evidence type="ECO:0000256" key="1">
    <source>
        <dbReference type="ARBA" id="ARBA00022679"/>
    </source>
</evidence>
<keyword evidence="4" id="KW-0489">Methyltransferase</keyword>
<name>A0ABY5DNM2_9ACTN</name>
<dbReference type="RefSeq" id="WP_254569150.1">
    <property type="nucleotide sequence ID" value="NZ_CP098502.1"/>
</dbReference>
<accession>A0ABY5DNM2</accession>
<evidence type="ECO:0000313" key="5">
    <source>
        <dbReference type="Proteomes" id="UP001056035"/>
    </source>
</evidence>
<evidence type="ECO:0000313" key="4">
    <source>
        <dbReference type="EMBL" id="UTI62412.1"/>
    </source>
</evidence>